<evidence type="ECO:0000313" key="1">
    <source>
        <dbReference type="EMBL" id="KAG2216416.1"/>
    </source>
</evidence>
<proteinExistence type="predicted"/>
<keyword evidence="2" id="KW-1185">Reference proteome</keyword>
<dbReference type="EMBL" id="JAEPRB010000409">
    <property type="protein sequence ID" value="KAG2216416.1"/>
    <property type="molecule type" value="Genomic_DNA"/>
</dbReference>
<protein>
    <submittedName>
        <fullName evidence="1">Uncharacterized protein</fullName>
    </submittedName>
</protein>
<reference evidence="1 2" key="1">
    <citation type="submission" date="2020-12" db="EMBL/GenBank/DDBJ databases">
        <title>Metabolic potential, ecology and presence of endohyphal bacteria is reflected in genomic diversity of Mucoromycotina.</title>
        <authorList>
            <person name="Muszewska A."/>
            <person name="Okrasinska A."/>
            <person name="Steczkiewicz K."/>
            <person name="Drgas O."/>
            <person name="Orlowska M."/>
            <person name="Perlinska-Lenart U."/>
            <person name="Aleksandrzak-Piekarczyk T."/>
            <person name="Szatraj K."/>
            <person name="Zielenkiewicz U."/>
            <person name="Pilsyk S."/>
            <person name="Malc E."/>
            <person name="Mieczkowski P."/>
            <person name="Kruszewska J.S."/>
            <person name="Biernat P."/>
            <person name="Pawlowska J."/>
        </authorList>
    </citation>
    <scope>NUCLEOTIDE SEQUENCE [LARGE SCALE GENOMIC DNA]</scope>
    <source>
        <strain evidence="1 2">CBS 142.35</strain>
    </source>
</reference>
<accession>A0A8H7RSL2</accession>
<evidence type="ECO:0000313" key="2">
    <source>
        <dbReference type="Proteomes" id="UP000646827"/>
    </source>
</evidence>
<organism evidence="1 2">
    <name type="scientific">Circinella minor</name>
    <dbReference type="NCBI Taxonomy" id="1195481"/>
    <lineage>
        <taxon>Eukaryota</taxon>
        <taxon>Fungi</taxon>
        <taxon>Fungi incertae sedis</taxon>
        <taxon>Mucoromycota</taxon>
        <taxon>Mucoromycotina</taxon>
        <taxon>Mucoromycetes</taxon>
        <taxon>Mucorales</taxon>
        <taxon>Lichtheimiaceae</taxon>
        <taxon>Circinella</taxon>
    </lineage>
</organism>
<dbReference type="AlphaFoldDB" id="A0A8H7RSL2"/>
<gene>
    <name evidence="1" type="ORF">INT45_009913</name>
</gene>
<dbReference type="Proteomes" id="UP000646827">
    <property type="component" value="Unassembled WGS sequence"/>
</dbReference>
<comment type="caution">
    <text evidence="1">The sequence shown here is derived from an EMBL/GenBank/DDBJ whole genome shotgun (WGS) entry which is preliminary data.</text>
</comment>
<sequence length="113" mass="13352">MESSALTHREICETVKVTEGEDPFIEEFVRTLDSMRQGKHYEPVGELPVVKEIQKIMEHMEHLQKEVIRLNENKRWVQTKWDKEDKEIKEAIKQCAIERKGYGRTMVPASTMH</sequence>
<name>A0A8H7RSL2_9FUNG</name>
<dbReference type="OrthoDB" id="2286457at2759"/>